<dbReference type="Proteomes" id="UP001159641">
    <property type="component" value="Unassembled WGS sequence"/>
</dbReference>
<accession>A0AB34H7W2</accession>
<comment type="caution">
    <text evidence="2">The sequence shown here is derived from an EMBL/GenBank/DDBJ whole genome shotgun (WGS) entry which is preliminary data.</text>
</comment>
<feature type="compositionally biased region" description="Acidic residues" evidence="1">
    <location>
        <begin position="91"/>
        <end position="103"/>
    </location>
</feature>
<evidence type="ECO:0000256" key="1">
    <source>
        <dbReference type="SAM" id="MobiDB-lite"/>
    </source>
</evidence>
<sequence>MTTCLLLGGMRSKQGGYAITLKPSPLAGPTNTCTSSPSCKVQHRVSANPKQRSFSQRVTLTFNSYSKKSQSRSNSENQTCEEVAQAVGLEKEDEWGDGLEAES</sequence>
<dbReference type="EMBL" id="JAIQCJ010001751">
    <property type="protein sequence ID" value="KAJ8787664.1"/>
    <property type="molecule type" value="Genomic_DNA"/>
</dbReference>
<reference evidence="2 3" key="1">
    <citation type="submission" date="2022-11" db="EMBL/GenBank/DDBJ databases">
        <title>Whole genome sequence of Eschrichtius robustus ER-17-0199.</title>
        <authorList>
            <person name="Bruniche-Olsen A."/>
            <person name="Black A.N."/>
            <person name="Fields C.J."/>
            <person name="Walden K."/>
            <person name="Dewoody J.A."/>
        </authorList>
    </citation>
    <scope>NUCLEOTIDE SEQUENCE [LARGE SCALE GENOMIC DNA]</scope>
    <source>
        <strain evidence="2">ER-17-0199</strain>
        <tissue evidence="2">Blubber</tissue>
    </source>
</reference>
<dbReference type="AlphaFoldDB" id="A0AB34H7W2"/>
<proteinExistence type="predicted"/>
<feature type="region of interest" description="Disordered" evidence="1">
    <location>
        <begin position="65"/>
        <end position="103"/>
    </location>
</feature>
<keyword evidence="3" id="KW-1185">Reference proteome</keyword>
<gene>
    <name evidence="2" type="ORF">J1605_022822</name>
</gene>
<evidence type="ECO:0000313" key="3">
    <source>
        <dbReference type="Proteomes" id="UP001159641"/>
    </source>
</evidence>
<organism evidence="2 3">
    <name type="scientific">Eschrichtius robustus</name>
    <name type="common">California gray whale</name>
    <name type="synonym">Eschrichtius gibbosus</name>
    <dbReference type="NCBI Taxonomy" id="9764"/>
    <lineage>
        <taxon>Eukaryota</taxon>
        <taxon>Metazoa</taxon>
        <taxon>Chordata</taxon>
        <taxon>Craniata</taxon>
        <taxon>Vertebrata</taxon>
        <taxon>Euteleostomi</taxon>
        <taxon>Mammalia</taxon>
        <taxon>Eutheria</taxon>
        <taxon>Laurasiatheria</taxon>
        <taxon>Artiodactyla</taxon>
        <taxon>Whippomorpha</taxon>
        <taxon>Cetacea</taxon>
        <taxon>Mysticeti</taxon>
        <taxon>Eschrichtiidae</taxon>
        <taxon>Eschrichtius</taxon>
    </lineage>
</organism>
<evidence type="ECO:0000313" key="2">
    <source>
        <dbReference type="EMBL" id="KAJ8787664.1"/>
    </source>
</evidence>
<name>A0AB34H7W2_ESCRO</name>
<protein>
    <submittedName>
        <fullName evidence="2">Uncharacterized protein</fullName>
    </submittedName>
</protein>
<feature type="compositionally biased region" description="Low complexity" evidence="1">
    <location>
        <begin position="65"/>
        <end position="78"/>
    </location>
</feature>